<dbReference type="InterPro" id="IPR001433">
    <property type="entry name" value="OxRdtase_FAD/NAD-bd"/>
</dbReference>
<dbReference type="KEGG" id="asa:ASA_3218"/>
<feature type="domain" description="FAD-binding FR-type" evidence="12">
    <location>
        <begin position="4"/>
        <end position="104"/>
    </location>
</feature>
<dbReference type="InterPro" id="IPR017938">
    <property type="entry name" value="Riboflavin_synthase-like_b-brl"/>
</dbReference>
<keyword evidence="2" id="KW-0285">Flavoprotein</keyword>
<evidence type="ECO:0000256" key="3">
    <source>
        <dbReference type="ARBA" id="ARBA00022714"/>
    </source>
</evidence>
<protein>
    <submittedName>
        <fullName evidence="13">Iron-sulfur cluster-binding protein</fullName>
    </submittedName>
</protein>
<dbReference type="AlphaFoldDB" id="A4SQN7"/>
<dbReference type="GO" id="GO:0051537">
    <property type="term" value="F:2 iron, 2 sulfur cluster binding"/>
    <property type="evidence" value="ECO:0007669"/>
    <property type="project" value="UniProtKB-KW"/>
</dbReference>
<dbReference type="HOGENOM" id="CLU_003827_14_3_6"/>
<evidence type="ECO:0000256" key="1">
    <source>
        <dbReference type="ARBA" id="ARBA00001974"/>
    </source>
</evidence>
<keyword evidence="7" id="KW-0408">Iron</keyword>
<dbReference type="CDD" id="cd06215">
    <property type="entry name" value="FNR_iron_sulfur_binding_1"/>
    <property type="match status" value="1"/>
</dbReference>
<dbReference type="InterPro" id="IPR036010">
    <property type="entry name" value="2Fe-2S_ferredoxin-like_sf"/>
</dbReference>
<evidence type="ECO:0000256" key="4">
    <source>
        <dbReference type="ARBA" id="ARBA00022723"/>
    </source>
</evidence>
<keyword evidence="8" id="KW-0411">Iron-sulfur</keyword>
<evidence type="ECO:0000256" key="7">
    <source>
        <dbReference type="ARBA" id="ARBA00023004"/>
    </source>
</evidence>
<dbReference type="GO" id="GO:0046872">
    <property type="term" value="F:metal ion binding"/>
    <property type="evidence" value="ECO:0007669"/>
    <property type="project" value="UniProtKB-KW"/>
</dbReference>
<dbReference type="SUPFAM" id="SSF63380">
    <property type="entry name" value="Riboflavin synthase domain-like"/>
    <property type="match status" value="1"/>
</dbReference>
<evidence type="ECO:0000256" key="10">
    <source>
        <dbReference type="ARBA" id="ARBA00061434"/>
    </source>
</evidence>
<dbReference type="InterPro" id="IPR006058">
    <property type="entry name" value="2Fe2S_fd_BS"/>
</dbReference>
<dbReference type="PROSITE" id="PS00197">
    <property type="entry name" value="2FE2S_FER_1"/>
    <property type="match status" value="1"/>
</dbReference>
<evidence type="ECO:0000313" key="13">
    <source>
        <dbReference type="EMBL" id="ABO91209.1"/>
    </source>
</evidence>
<evidence type="ECO:0000256" key="8">
    <source>
        <dbReference type="ARBA" id="ARBA00023014"/>
    </source>
</evidence>
<dbReference type="InterPro" id="IPR039261">
    <property type="entry name" value="FNR_nucleotide-bd"/>
</dbReference>
<dbReference type="Pfam" id="PF00175">
    <property type="entry name" value="NAD_binding_1"/>
    <property type="match status" value="1"/>
</dbReference>
<dbReference type="Pfam" id="PF00111">
    <property type="entry name" value="Fer2"/>
    <property type="match status" value="1"/>
</dbReference>
<gene>
    <name evidence="13" type="ordered locus">ASA_3218</name>
</gene>
<comment type="cofactor">
    <cofactor evidence="9">
        <name>[2Fe-2S] cluster</name>
        <dbReference type="ChEBI" id="CHEBI:190135"/>
    </cofactor>
</comment>
<dbReference type="PRINTS" id="PR00410">
    <property type="entry name" value="PHEHYDRXLASE"/>
</dbReference>
<sequence>MMTSTSLTLRCIGRRADTHDVVSWQFAPVAGSLPPVLAGQCVTLHTEIDGQPMCRAYTLSSSPQDACWQVTIKDVGLVSHHLHQSLQVGDEIRVDGPFGDFNLTALPCERPLLLSAGSGITPMWAMLRDELAKRPEADIRFIHSARSPADVIFADDLAALAESHHGVRYALVLEKVLEEAPTAYPWVGRLSPDMLRELAPDLHSRHVYLCGPAPYMAAVSSMLAELGLPAEQLHQESFGLPAVTSGAAPVAAASDHFWLTLKKSGKKVKILPGQTLLAALEGAGETMMAACRAGVCGACRCSTTGEIERQSVMTLSAQDLESGVVLACSCTARGDVSLDY</sequence>
<dbReference type="STRING" id="29491.GCA_000820065_03598"/>
<dbReference type="PANTHER" id="PTHR47354">
    <property type="entry name" value="NADH OXIDOREDUCTASE HCR"/>
    <property type="match status" value="1"/>
</dbReference>
<dbReference type="Gene3D" id="3.10.20.30">
    <property type="match status" value="1"/>
</dbReference>
<evidence type="ECO:0000259" key="11">
    <source>
        <dbReference type="PROSITE" id="PS51085"/>
    </source>
</evidence>
<evidence type="ECO:0000313" key="14">
    <source>
        <dbReference type="Proteomes" id="UP000000225"/>
    </source>
</evidence>
<dbReference type="EMBL" id="CP000644">
    <property type="protein sequence ID" value="ABO91209.1"/>
    <property type="molecule type" value="Genomic_DNA"/>
</dbReference>
<keyword evidence="3" id="KW-0001">2Fe-2S</keyword>
<dbReference type="InterPro" id="IPR001709">
    <property type="entry name" value="Flavoprot_Pyr_Nucl_cyt_Rdtase"/>
</dbReference>
<keyword evidence="4" id="KW-0479">Metal-binding</keyword>
<dbReference type="SUPFAM" id="SSF54292">
    <property type="entry name" value="2Fe-2S ferredoxin-like"/>
    <property type="match status" value="1"/>
</dbReference>
<dbReference type="Pfam" id="PF00970">
    <property type="entry name" value="FAD_binding_6"/>
    <property type="match status" value="1"/>
</dbReference>
<feature type="domain" description="2Fe-2S ferredoxin-type" evidence="11">
    <location>
        <begin position="257"/>
        <end position="340"/>
    </location>
</feature>
<evidence type="ECO:0000256" key="6">
    <source>
        <dbReference type="ARBA" id="ARBA00023002"/>
    </source>
</evidence>
<proteinExistence type="inferred from homology"/>
<dbReference type="Gene3D" id="2.40.30.10">
    <property type="entry name" value="Translation factors"/>
    <property type="match status" value="1"/>
</dbReference>
<dbReference type="PROSITE" id="PS51085">
    <property type="entry name" value="2FE2S_FER_2"/>
    <property type="match status" value="1"/>
</dbReference>
<dbReference type="GO" id="GO:0016491">
    <property type="term" value="F:oxidoreductase activity"/>
    <property type="evidence" value="ECO:0007669"/>
    <property type="project" value="UniProtKB-KW"/>
</dbReference>
<dbReference type="SUPFAM" id="SSF52343">
    <property type="entry name" value="Ferredoxin reductase-like, C-terminal NADP-linked domain"/>
    <property type="match status" value="1"/>
</dbReference>
<comment type="cofactor">
    <cofactor evidence="1">
        <name>FAD</name>
        <dbReference type="ChEBI" id="CHEBI:57692"/>
    </cofactor>
</comment>
<dbReference type="Proteomes" id="UP000000225">
    <property type="component" value="Chromosome"/>
</dbReference>
<comment type="similarity">
    <text evidence="10">In the N-terminal section; belongs to the FAD-binding oxidoreductase type 6 family.</text>
</comment>
<reference evidence="14" key="1">
    <citation type="journal article" date="2008" name="BMC Genomics">
        <title>The genome of Aeromonas salmonicida subsp. salmonicida A449: insights into the evolution of a fish pathogen.</title>
        <authorList>
            <person name="Reith M.E."/>
            <person name="Singh R.K."/>
            <person name="Curtis B."/>
            <person name="Boyd J.M."/>
            <person name="Bouevitch A."/>
            <person name="Kimball J."/>
            <person name="Munholland J."/>
            <person name="Murphy C."/>
            <person name="Sarty D."/>
            <person name="Williams J."/>
            <person name="Nash J.H."/>
            <person name="Johnson S.C."/>
            <person name="Brown L.L."/>
        </authorList>
    </citation>
    <scope>NUCLEOTIDE SEQUENCE [LARGE SCALE GENOMIC DNA]</scope>
    <source>
        <strain evidence="14">A449</strain>
    </source>
</reference>
<keyword evidence="6" id="KW-0560">Oxidoreductase</keyword>
<dbReference type="Gene3D" id="3.40.50.80">
    <property type="entry name" value="Nucleotide-binding domain of ferredoxin-NADP reductase (FNR) module"/>
    <property type="match status" value="1"/>
</dbReference>
<dbReference type="InterPro" id="IPR050415">
    <property type="entry name" value="MRET"/>
</dbReference>
<accession>A4SQN7</accession>
<organism evidence="13 14">
    <name type="scientific">Aeromonas salmonicida (strain A449)</name>
    <dbReference type="NCBI Taxonomy" id="382245"/>
    <lineage>
        <taxon>Bacteria</taxon>
        <taxon>Pseudomonadati</taxon>
        <taxon>Pseudomonadota</taxon>
        <taxon>Gammaproteobacteria</taxon>
        <taxon>Aeromonadales</taxon>
        <taxon>Aeromonadaceae</taxon>
        <taxon>Aeromonas</taxon>
    </lineage>
</organism>
<dbReference type="InterPro" id="IPR001041">
    <property type="entry name" value="2Fe-2S_ferredoxin-type"/>
</dbReference>
<dbReference type="PROSITE" id="PS51384">
    <property type="entry name" value="FAD_FR"/>
    <property type="match status" value="1"/>
</dbReference>
<evidence type="ECO:0000256" key="9">
    <source>
        <dbReference type="ARBA" id="ARBA00034078"/>
    </source>
</evidence>
<dbReference type="PANTHER" id="PTHR47354:SF6">
    <property type="entry name" value="NADH OXIDOREDUCTASE HCR"/>
    <property type="match status" value="1"/>
</dbReference>
<dbReference type="InterPro" id="IPR012675">
    <property type="entry name" value="Beta-grasp_dom_sf"/>
</dbReference>
<keyword evidence="5" id="KW-0274">FAD</keyword>
<dbReference type="InterPro" id="IPR008333">
    <property type="entry name" value="Cbr1-like_FAD-bd_dom"/>
</dbReference>
<dbReference type="InterPro" id="IPR017927">
    <property type="entry name" value="FAD-bd_FR_type"/>
</dbReference>
<name>A4SQN7_AERS4</name>
<dbReference type="eggNOG" id="COG1018">
    <property type="taxonomic scope" value="Bacteria"/>
</dbReference>
<dbReference type="CDD" id="cd00207">
    <property type="entry name" value="fer2"/>
    <property type="match status" value="1"/>
</dbReference>
<evidence type="ECO:0000259" key="12">
    <source>
        <dbReference type="PROSITE" id="PS51384"/>
    </source>
</evidence>
<dbReference type="PRINTS" id="PR00371">
    <property type="entry name" value="FPNCR"/>
</dbReference>
<evidence type="ECO:0000256" key="2">
    <source>
        <dbReference type="ARBA" id="ARBA00022630"/>
    </source>
</evidence>
<evidence type="ECO:0000256" key="5">
    <source>
        <dbReference type="ARBA" id="ARBA00022827"/>
    </source>
</evidence>